<reference evidence="1" key="1">
    <citation type="submission" date="2019-11" db="EMBL/GenBank/DDBJ databases">
        <authorList>
            <person name="Liu Y."/>
            <person name="Hou J."/>
            <person name="Li T.-Q."/>
            <person name="Guan C.-H."/>
            <person name="Wu X."/>
            <person name="Wu H.-Z."/>
            <person name="Ling F."/>
            <person name="Zhang R."/>
            <person name="Shi X.-G."/>
            <person name="Ren J.-P."/>
            <person name="Chen E.-F."/>
            <person name="Sun J.-M."/>
        </authorList>
    </citation>
    <scope>NUCLEOTIDE SEQUENCE</scope>
    <source>
        <strain evidence="1">Adult_tree_wgs_1</strain>
        <tissue evidence="1">Leaves</tissue>
    </source>
</reference>
<dbReference type="OrthoDB" id="1878996at2759"/>
<comment type="caution">
    <text evidence="1">The sequence shown here is derived from an EMBL/GenBank/DDBJ whole genome shotgun (WGS) entry which is preliminary data.</text>
</comment>
<organism evidence="1 2">
    <name type="scientific">Rhododendron simsii</name>
    <name type="common">Sims's rhododendron</name>
    <dbReference type="NCBI Taxonomy" id="118357"/>
    <lineage>
        <taxon>Eukaryota</taxon>
        <taxon>Viridiplantae</taxon>
        <taxon>Streptophyta</taxon>
        <taxon>Embryophyta</taxon>
        <taxon>Tracheophyta</taxon>
        <taxon>Spermatophyta</taxon>
        <taxon>Magnoliopsida</taxon>
        <taxon>eudicotyledons</taxon>
        <taxon>Gunneridae</taxon>
        <taxon>Pentapetalae</taxon>
        <taxon>asterids</taxon>
        <taxon>Ericales</taxon>
        <taxon>Ericaceae</taxon>
        <taxon>Ericoideae</taxon>
        <taxon>Rhodoreae</taxon>
        <taxon>Rhododendron</taxon>
    </lineage>
</organism>
<gene>
    <name evidence="1" type="ORF">RHSIM_Rhsim04G0100200</name>
</gene>
<proteinExistence type="predicted"/>
<evidence type="ECO:0000313" key="1">
    <source>
        <dbReference type="EMBL" id="KAF7146342.1"/>
    </source>
</evidence>
<dbReference type="InterPro" id="IPR008511">
    <property type="entry name" value="ROH1-like"/>
</dbReference>
<dbReference type="AlphaFoldDB" id="A0A834H4Z9"/>
<sequence length="93" mass="10346">MAEALGVVLCALNSRQRTIGKDNGCHNTPNALTILRQYSWGSPLLLIHDRFMDKTKKHEHRNSNGLLKEILSDGDMHSSDDRLGALRDGVHAI</sequence>
<name>A0A834H4Z9_RHOSS</name>
<keyword evidence="2" id="KW-1185">Reference proteome</keyword>
<accession>A0A834H4Z9</accession>
<protein>
    <submittedName>
        <fullName evidence="1">Uncharacterized protein</fullName>
    </submittedName>
</protein>
<evidence type="ECO:0000313" key="2">
    <source>
        <dbReference type="Proteomes" id="UP000626092"/>
    </source>
</evidence>
<dbReference type="Pfam" id="PF05633">
    <property type="entry name" value="ROH1-like"/>
    <property type="match status" value="1"/>
</dbReference>
<dbReference type="Proteomes" id="UP000626092">
    <property type="component" value="Unassembled WGS sequence"/>
</dbReference>
<dbReference type="EMBL" id="WJXA01000004">
    <property type="protein sequence ID" value="KAF7146342.1"/>
    <property type="molecule type" value="Genomic_DNA"/>
</dbReference>